<sequence length="1302" mass="138904">MKKFINNKKSIIVTLLLILTISNFSLAFAYWASNISGSQSNSDAITQIGEWDFEDVALVVATFQSDHAVVLSLTETTVTVSDKTGVEAALAAYGLLSDDAKAQLTSEETLLLSLLNQIIALENSEFLDFESTPYDNGLTGTVDINGRTWYANDVYIAGDVSYDVWNDVRSLALRSTAYFESQDLFINGIDKITLYHGALNYNDGTNFQFKVEYELDSNPGVWVTLQDGGSDLLIDVISATPLTFTEINVNITEALNIRFTPIIESTANYINLDDITIYEHVVSGALEATTFRTIYAGALALDVVTVEISDKATVQQALAAYDLLSIDAQTELSVEKALLDSLLVEINLQEDLAEATASVVIAENSNLQIDVDSAQILVTALPSSAEKTALQNRLDDVQDIIDAVAGFQSDHAVALALSVGTVTPSDQTIVEAALTAYNLLSADVKAKLTVEKALLDSLLIEINNQIPTATQVAEFQSDHQVVLALSVGTVTPSDLTGVQLALDAYALLSVDAKAALTTEKALLDSLLIEINLQIAEAAVIIAEGSNLQADVNSAQVLVSALPDGIDKTNLQDRLDDVQNIIDAVATFQSDHAVVLSLTETTVTVSDKTGVEAALAAYGLLSDDAKAQLTSEETLLLSLLNQIIALENSEFLDFESTPYDNGLTGTVDINGRTWYANDVYIAGDVSYDVWNDVRSLALRSTAYFESQDLFINGIDKITLYHGALNYNDGTNFQFKVEYELDSNPGVWVTLQDGGSDLLIDVISATPLTFTEINVNITEALNIRFTPIIESTANYINLDDITIYEHVVSGALEATTFRTIYAGALALDVVTVEISDKATVQQALAAYDLLSIDAQTELSVEKALLDSLLVEINLQEDLAEATASVVIAENSNLQIDVDSAQILVTALPSSAEKTALQIRLDDVQDIIDAVAGFQSDHAIALALSVGTVTPSDQTIVEAALTAYNLLSADVKAELTDEKALLDSLLIEINNQIPTATQVAEFQSDHQVVLALSVGTVTPSDLTGAQLALDAYALLSVDAKAALTTEKALLDSLLVDINLQIAEAAVIIAEGSNLQADVNSAQVLVTALPSSTEKTALQVRLDDVQNIVNIQAANAVDSLITALPSLGAVAITDQTQIVAARTAYNALTAIQKALVVNEALLTSIEADLANLIVANAAVVVAETSNLQADVNSAQVLVTALTNGTSKTALQNRLNTVQGVIDVEAARVLIINYFSSNIITVSKLNNATAIKEAAFSAAANNVVSGLNVIISITGTNEVDRRNTTYTINIIKNGVSVTINVDVDFTR</sequence>
<name>A0A7U9THC1_9MOLU</name>
<keyword evidence="2" id="KW-1185">Reference proteome</keyword>
<reference evidence="1" key="1">
    <citation type="submission" date="2021-01" db="EMBL/GenBank/DDBJ databases">
        <title>Draft genome sequence of Acholeplasmataceae bacterium strain Mahy22.</title>
        <authorList>
            <person name="Watanabe M."/>
            <person name="Kojima H."/>
            <person name="Fukui M."/>
        </authorList>
    </citation>
    <scope>NUCLEOTIDE SEQUENCE</scope>
    <source>
        <strain evidence="1">Mahy22</strain>
    </source>
</reference>
<dbReference type="KEGG" id="manr:MPAN_001350"/>
<dbReference type="EMBL" id="AP024412">
    <property type="protein sequence ID" value="BCR35242.1"/>
    <property type="molecule type" value="Genomic_DNA"/>
</dbReference>
<evidence type="ECO:0000313" key="1">
    <source>
        <dbReference type="EMBL" id="BCR35242.1"/>
    </source>
</evidence>
<dbReference type="RefSeq" id="WP_176239112.1">
    <property type="nucleotide sequence ID" value="NZ_AP024412.1"/>
</dbReference>
<dbReference type="Proteomes" id="UP000620133">
    <property type="component" value="Chromosome"/>
</dbReference>
<protein>
    <submittedName>
        <fullName evidence="1">Uncharacterized protein</fullName>
    </submittedName>
</protein>
<gene>
    <name evidence="1" type="ORF">MPAN_001350</name>
</gene>
<accession>A0A7U9THC1</accession>
<organism evidence="1 2">
    <name type="scientific">Mariniplasma anaerobium</name>
    <dbReference type="NCBI Taxonomy" id="2735436"/>
    <lineage>
        <taxon>Bacteria</taxon>
        <taxon>Bacillati</taxon>
        <taxon>Mycoplasmatota</taxon>
        <taxon>Mollicutes</taxon>
        <taxon>Acholeplasmatales</taxon>
        <taxon>Acholeplasmataceae</taxon>
        <taxon>Mariniplasma</taxon>
    </lineage>
</organism>
<proteinExistence type="predicted"/>
<evidence type="ECO:0000313" key="2">
    <source>
        <dbReference type="Proteomes" id="UP000620133"/>
    </source>
</evidence>